<dbReference type="AlphaFoldDB" id="A0A934Q5M2"/>
<evidence type="ECO:0000313" key="3">
    <source>
        <dbReference type="Proteomes" id="UP000608530"/>
    </source>
</evidence>
<proteinExistence type="predicted"/>
<keyword evidence="1" id="KW-0175">Coiled coil</keyword>
<protein>
    <submittedName>
        <fullName evidence="2">Uncharacterized protein</fullName>
    </submittedName>
</protein>
<accession>A0A934Q5M2</accession>
<feature type="coiled-coil region" evidence="1">
    <location>
        <begin position="219"/>
        <end position="246"/>
    </location>
</feature>
<comment type="caution">
    <text evidence="2">The sequence shown here is derived from an EMBL/GenBank/DDBJ whole genome shotgun (WGS) entry which is preliminary data.</text>
</comment>
<organism evidence="2 3">
    <name type="scientific">Leucobacter chromiisoli</name>
    <dbReference type="NCBI Taxonomy" id="2796471"/>
    <lineage>
        <taxon>Bacteria</taxon>
        <taxon>Bacillati</taxon>
        <taxon>Actinomycetota</taxon>
        <taxon>Actinomycetes</taxon>
        <taxon>Micrococcales</taxon>
        <taxon>Microbacteriaceae</taxon>
        <taxon>Leucobacter</taxon>
    </lineage>
</organism>
<keyword evidence="3" id="KW-1185">Reference proteome</keyword>
<dbReference type="EMBL" id="JAEHOH010000003">
    <property type="protein sequence ID" value="MBK0418046.1"/>
    <property type="molecule type" value="Genomic_DNA"/>
</dbReference>
<dbReference type="RefSeq" id="WP_200113866.1">
    <property type="nucleotide sequence ID" value="NZ_JAEHOH010000003.1"/>
</dbReference>
<evidence type="ECO:0000313" key="2">
    <source>
        <dbReference type="EMBL" id="MBK0418046.1"/>
    </source>
</evidence>
<reference evidence="2" key="1">
    <citation type="submission" date="2020-12" db="EMBL/GenBank/DDBJ databases">
        <title>Leucobacter sp. CAS1, isolated from Chromium sludge.</title>
        <authorList>
            <person name="Xu Z."/>
        </authorList>
    </citation>
    <scope>NUCLEOTIDE SEQUENCE</scope>
    <source>
        <strain evidence="2">CSA1</strain>
    </source>
</reference>
<feature type="coiled-coil region" evidence="1">
    <location>
        <begin position="281"/>
        <end position="328"/>
    </location>
</feature>
<name>A0A934Q5M2_9MICO</name>
<dbReference type="Proteomes" id="UP000608530">
    <property type="component" value="Unassembled WGS sequence"/>
</dbReference>
<gene>
    <name evidence="2" type="ORF">JD276_03250</name>
</gene>
<sequence length="338" mass="37880">MGGKARRVANRILGCAVLLALLVVGGLAFTHRQAISDHFKAQGFEASEEVSSLVDRLDLTDAGRRIFLASHPTLDASQGFNEQCAKVDHSEQGHVLGCYSGSAIHLFAVTDERLDGIVEVTAAHELLHAAYERLGAGERDALSRQLLDAYESLAEEDPELARRMEVYEHLSDAAFANELHSVLGTEVRKLPPRLEEHYRQWFGSRELIVDFFDAYHGVFSELQTRAESLQAELTALREDVERRSAEYDAAVERFNADAAEFQRRNEALEFSDEPEEFDRIYADLDQRRAQLEATLAGLQADIARYETLRTELQQLNQTSNELDQHLNSDLAPPSTRPG</sequence>
<evidence type="ECO:0000256" key="1">
    <source>
        <dbReference type="SAM" id="Coils"/>
    </source>
</evidence>